<comment type="subcellular location">
    <subcellularLocation>
        <location evidence="1">Cell membrane</location>
    </subcellularLocation>
</comment>
<evidence type="ECO:0000256" key="4">
    <source>
        <dbReference type="ARBA" id="ARBA00022679"/>
    </source>
</evidence>
<dbReference type="GO" id="GO:0005886">
    <property type="term" value="C:plasma membrane"/>
    <property type="evidence" value="ECO:0007669"/>
    <property type="project" value="UniProtKB-SubCell"/>
</dbReference>
<name>A0A6B0U571_9RHOB</name>
<dbReference type="PANTHER" id="PTHR43646">
    <property type="entry name" value="GLYCOSYLTRANSFERASE"/>
    <property type="match status" value="1"/>
</dbReference>
<comment type="caution">
    <text evidence="7">The sequence shown here is derived from an EMBL/GenBank/DDBJ whole genome shotgun (WGS) entry which is preliminary data.</text>
</comment>
<accession>A0A6B0U571</accession>
<evidence type="ECO:0000256" key="1">
    <source>
        <dbReference type="ARBA" id="ARBA00004236"/>
    </source>
</evidence>
<keyword evidence="5" id="KW-0472">Membrane</keyword>
<proteinExistence type="predicted"/>
<dbReference type="RefSeq" id="WP_160855266.1">
    <property type="nucleotide sequence ID" value="NZ_WUWG01000005.1"/>
</dbReference>
<organism evidence="7 8">
    <name type="scientific">Oceanomicrobium pacificus</name>
    <dbReference type="NCBI Taxonomy" id="2692916"/>
    <lineage>
        <taxon>Bacteria</taxon>
        <taxon>Pseudomonadati</taxon>
        <taxon>Pseudomonadota</taxon>
        <taxon>Alphaproteobacteria</taxon>
        <taxon>Rhodobacterales</taxon>
        <taxon>Paracoccaceae</taxon>
        <taxon>Oceanomicrobium</taxon>
    </lineage>
</organism>
<dbReference type="Pfam" id="PF00535">
    <property type="entry name" value="Glycos_transf_2"/>
    <property type="match status" value="1"/>
</dbReference>
<keyword evidence="2" id="KW-1003">Cell membrane</keyword>
<dbReference type="InterPro" id="IPR029044">
    <property type="entry name" value="Nucleotide-diphossugar_trans"/>
</dbReference>
<dbReference type="SUPFAM" id="SSF53448">
    <property type="entry name" value="Nucleotide-diphospho-sugar transferases"/>
    <property type="match status" value="1"/>
</dbReference>
<protein>
    <submittedName>
        <fullName evidence="7">Glycosyltransferase</fullName>
    </submittedName>
</protein>
<dbReference type="NCBIfam" id="TIGR04283">
    <property type="entry name" value="glyco_like_mftF"/>
    <property type="match status" value="1"/>
</dbReference>
<keyword evidence="3" id="KW-0328">Glycosyltransferase</keyword>
<dbReference type="Proteomes" id="UP000436016">
    <property type="component" value="Unassembled WGS sequence"/>
</dbReference>
<evidence type="ECO:0000313" key="7">
    <source>
        <dbReference type="EMBL" id="MXU66081.1"/>
    </source>
</evidence>
<dbReference type="AlphaFoldDB" id="A0A6B0U571"/>
<dbReference type="EMBL" id="WUWG01000005">
    <property type="protein sequence ID" value="MXU66081.1"/>
    <property type="molecule type" value="Genomic_DNA"/>
</dbReference>
<keyword evidence="4 7" id="KW-0808">Transferase</keyword>
<evidence type="ECO:0000256" key="2">
    <source>
        <dbReference type="ARBA" id="ARBA00022475"/>
    </source>
</evidence>
<dbReference type="CDD" id="cd02522">
    <property type="entry name" value="GT_2_like_a"/>
    <property type="match status" value="1"/>
</dbReference>
<dbReference type="Gene3D" id="3.90.550.10">
    <property type="entry name" value="Spore Coat Polysaccharide Biosynthesis Protein SpsA, Chain A"/>
    <property type="match status" value="1"/>
</dbReference>
<dbReference type="PANTHER" id="PTHR43646:SF2">
    <property type="entry name" value="GLYCOSYLTRANSFERASE 2-LIKE DOMAIN-CONTAINING PROTEIN"/>
    <property type="match status" value="1"/>
</dbReference>
<evidence type="ECO:0000313" key="8">
    <source>
        <dbReference type="Proteomes" id="UP000436016"/>
    </source>
</evidence>
<dbReference type="InterPro" id="IPR026461">
    <property type="entry name" value="Trfase_2_rSAM/seldom_assoc"/>
</dbReference>
<evidence type="ECO:0000256" key="3">
    <source>
        <dbReference type="ARBA" id="ARBA00022676"/>
    </source>
</evidence>
<evidence type="ECO:0000259" key="6">
    <source>
        <dbReference type="Pfam" id="PF00535"/>
    </source>
</evidence>
<gene>
    <name evidence="7" type="ORF">GSH16_11540</name>
</gene>
<reference evidence="7 8" key="1">
    <citation type="submission" date="2019-12" db="EMBL/GenBank/DDBJ databases">
        <title>Strain KN286 was isolated from seawater, which was collected from Caroline Seamount in the tropical western Pacific.</title>
        <authorList>
            <person name="Wang Q."/>
        </authorList>
    </citation>
    <scope>NUCLEOTIDE SEQUENCE [LARGE SCALE GENOMIC DNA]</scope>
    <source>
        <strain evidence="7 8">KN286</strain>
    </source>
</reference>
<feature type="domain" description="Glycosyltransferase 2-like" evidence="6">
    <location>
        <begin position="6"/>
        <end position="107"/>
    </location>
</feature>
<dbReference type="InterPro" id="IPR001173">
    <property type="entry name" value="Glyco_trans_2-like"/>
</dbReference>
<dbReference type="GO" id="GO:0016757">
    <property type="term" value="F:glycosyltransferase activity"/>
    <property type="evidence" value="ECO:0007669"/>
    <property type="project" value="UniProtKB-KW"/>
</dbReference>
<sequence length="234" mass="24866">MPAPVSVIIPTLNAADRIGPTLGGLASGLTEGLICELILADGGSKDDIAGIADAAGATLVKTAPGRGTQLAAGVAAARGDWFLILHADTVLPDGWPDMLRAHMRARPDRAGWFRLGFDDPGLPARIVAGWANLRSRLLGLPYGDQGLFLPRKLYSDAGGYPAIPLMEDVALARKLRGRMTALPGRVTTGADRYRAEGWLRRGSANLWTLLRYLFGADPETLARSYGAQSNHDNS</sequence>
<keyword evidence="8" id="KW-1185">Reference proteome</keyword>
<evidence type="ECO:0000256" key="5">
    <source>
        <dbReference type="ARBA" id="ARBA00023136"/>
    </source>
</evidence>